<dbReference type="AlphaFoldDB" id="A0A381P2Q4"/>
<accession>A0A381P2Q4</accession>
<sequence>MLKIKNWKNFNGENHTTTFKLVKNLVGTIQEYWTILIVAQDGKSTQNKWGGFSVRNTGKPVYIQKKWKVIDA</sequence>
<gene>
    <name evidence="1" type="ORF">METZ01_LOCUS13591</name>
</gene>
<organism evidence="1">
    <name type="scientific">marine metagenome</name>
    <dbReference type="NCBI Taxonomy" id="408172"/>
    <lineage>
        <taxon>unclassified sequences</taxon>
        <taxon>metagenomes</taxon>
        <taxon>ecological metagenomes</taxon>
    </lineage>
</organism>
<proteinExistence type="predicted"/>
<reference evidence="1" key="1">
    <citation type="submission" date="2018-05" db="EMBL/GenBank/DDBJ databases">
        <authorList>
            <person name="Lanie J.A."/>
            <person name="Ng W.-L."/>
            <person name="Kazmierczak K.M."/>
            <person name="Andrzejewski T.M."/>
            <person name="Davidsen T.M."/>
            <person name="Wayne K.J."/>
            <person name="Tettelin H."/>
            <person name="Glass J.I."/>
            <person name="Rusch D."/>
            <person name="Podicherti R."/>
            <person name="Tsui H.-C.T."/>
            <person name="Winkler M.E."/>
        </authorList>
    </citation>
    <scope>NUCLEOTIDE SEQUENCE</scope>
</reference>
<name>A0A381P2Q4_9ZZZZ</name>
<protein>
    <submittedName>
        <fullName evidence="1">Uncharacterized protein</fullName>
    </submittedName>
</protein>
<dbReference type="EMBL" id="UINC01000761">
    <property type="protein sequence ID" value="SUZ60737.1"/>
    <property type="molecule type" value="Genomic_DNA"/>
</dbReference>
<evidence type="ECO:0000313" key="1">
    <source>
        <dbReference type="EMBL" id="SUZ60737.1"/>
    </source>
</evidence>